<dbReference type="EMBL" id="BMAT01000326">
    <property type="protein sequence ID" value="GFR64019.1"/>
    <property type="molecule type" value="Genomic_DNA"/>
</dbReference>
<protein>
    <submittedName>
        <fullName evidence="1">Uncharacterized protein</fullName>
    </submittedName>
</protein>
<keyword evidence="2" id="KW-1185">Reference proteome</keyword>
<reference evidence="1 2" key="1">
    <citation type="journal article" date="2021" name="Elife">
        <title>Chloroplast acquisition without the gene transfer in kleptoplastic sea slugs, Plakobranchus ocellatus.</title>
        <authorList>
            <person name="Maeda T."/>
            <person name="Takahashi S."/>
            <person name="Yoshida T."/>
            <person name="Shimamura S."/>
            <person name="Takaki Y."/>
            <person name="Nagai Y."/>
            <person name="Toyoda A."/>
            <person name="Suzuki Y."/>
            <person name="Arimoto A."/>
            <person name="Ishii H."/>
            <person name="Satoh N."/>
            <person name="Nishiyama T."/>
            <person name="Hasebe M."/>
            <person name="Maruyama T."/>
            <person name="Minagawa J."/>
            <person name="Obokata J."/>
            <person name="Shigenobu S."/>
        </authorList>
    </citation>
    <scope>NUCLEOTIDE SEQUENCE [LARGE SCALE GENOMIC DNA]</scope>
</reference>
<sequence length="165" mass="18396">MFINLTLPKKTKLCSLLQDKTQHANGILKPNSTLKMEEEESCHVGSDFESFFLGKKPDVHQLSVKEQPAGSDLESVHHSYEEAPILETMPFTSKSKTTASNLENVILDHPYVKYSNPSDELEEKPCIKALRAAVEAYAEKTRWPPSGPAGVSPQRDCLQWLLTGV</sequence>
<comment type="caution">
    <text evidence="1">The sequence shown here is derived from an EMBL/GenBank/DDBJ whole genome shotgun (WGS) entry which is preliminary data.</text>
</comment>
<evidence type="ECO:0000313" key="2">
    <source>
        <dbReference type="Proteomes" id="UP000762676"/>
    </source>
</evidence>
<name>A0AAV4ESS7_9GAST</name>
<organism evidence="1 2">
    <name type="scientific">Elysia marginata</name>
    <dbReference type="NCBI Taxonomy" id="1093978"/>
    <lineage>
        <taxon>Eukaryota</taxon>
        <taxon>Metazoa</taxon>
        <taxon>Spiralia</taxon>
        <taxon>Lophotrochozoa</taxon>
        <taxon>Mollusca</taxon>
        <taxon>Gastropoda</taxon>
        <taxon>Heterobranchia</taxon>
        <taxon>Euthyneura</taxon>
        <taxon>Panpulmonata</taxon>
        <taxon>Sacoglossa</taxon>
        <taxon>Placobranchoidea</taxon>
        <taxon>Plakobranchidae</taxon>
        <taxon>Elysia</taxon>
    </lineage>
</organism>
<accession>A0AAV4ESS7</accession>
<dbReference type="AlphaFoldDB" id="A0AAV4ESS7"/>
<gene>
    <name evidence="1" type="ORF">ElyMa_000169400</name>
</gene>
<proteinExistence type="predicted"/>
<dbReference type="Proteomes" id="UP000762676">
    <property type="component" value="Unassembled WGS sequence"/>
</dbReference>
<evidence type="ECO:0000313" key="1">
    <source>
        <dbReference type="EMBL" id="GFR64019.1"/>
    </source>
</evidence>